<feature type="transmembrane region" description="Helical" evidence="12">
    <location>
        <begin position="22"/>
        <end position="45"/>
    </location>
</feature>
<comment type="catalytic activity">
    <reaction evidence="1">
        <text>ATP + protein L-histidine = ADP + protein N-phospho-L-histidine.</text>
        <dbReference type="EC" id="2.7.13.3"/>
    </reaction>
</comment>
<keyword evidence="8 12" id="KW-1133">Transmembrane helix</keyword>
<dbReference type="InterPro" id="IPR004358">
    <property type="entry name" value="Sig_transdc_His_kin-like_C"/>
</dbReference>
<dbReference type="PROSITE" id="PS50885">
    <property type="entry name" value="HAMP"/>
    <property type="match status" value="1"/>
</dbReference>
<evidence type="ECO:0000256" key="10">
    <source>
        <dbReference type="SAM" id="Coils"/>
    </source>
</evidence>
<gene>
    <name evidence="15" type="ORF">M1O15_09565</name>
</gene>
<dbReference type="Gene3D" id="3.30.565.10">
    <property type="entry name" value="Histidine kinase-like ATPase, C-terminal domain"/>
    <property type="match status" value="1"/>
</dbReference>
<evidence type="ECO:0000256" key="2">
    <source>
        <dbReference type="ARBA" id="ARBA00004236"/>
    </source>
</evidence>
<dbReference type="InterPro" id="IPR003660">
    <property type="entry name" value="HAMP_dom"/>
</dbReference>
<dbReference type="InterPro" id="IPR007891">
    <property type="entry name" value="CHASE3"/>
</dbReference>
<dbReference type="Pfam" id="PF00512">
    <property type="entry name" value="HisKA"/>
    <property type="match status" value="1"/>
</dbReference>
<evidence type="ECO:0000256" key="12">
    <source>
        <dbReference type="SAM" id="Phobius"/>
    </source>
</evidence>
<evidence type="ECO:0000256" key="8">
    <source>
        <dbReference type="ARBA" id="ARBA00022989"/>
    </source>
</evidence>
<dbReference type="CDD" id="cd00082">
    <property type="entry name" value="HisKA"/>
    <property type="match status" value="1"/>
</dbReference>
<dbReference type="InterPro" id="IPR003661">
    <property type="entry name" value="HisK_dim/P_dom"/>
</dbReference>
<keyword evidence="6 12" id="KW-0812">Transmembrane</keyword>
<proteinExistence type="predicted"/>
<dbReference type="SUPFAM" id="SSF55874">
    <property type="entry name" value="ATPase domain of HSP90 chaperone/DNA topoisomerase II/histidine kinase"/>
    <property type="match status" value="1"/>
</dbReference>
<evidence type="ECO:0000259" key="14">
    <source>
        <dbReference type="PROSITE" id="PS50885"/>
    </source>
</evidence>
<dbReference type="Gene3D" id="1.10.287.130">
    <property type="match status" value="1"/>
</dbReference>
<comment type="caution">
    <text evidence="15">The sequence shown here is derived from an EMBL/GenBank/DDBJ whole genome shotgun (WGS) entry which is preliminary data.</text>
</comment>
<keyword evidence="12" id="KW-0472">Membrane</keyword>
<evidence type="ECO:0000256" key="6">
    <source>
        <dbReference type="ARBA" id="ARBA00022692"/>
    </source>
</evidence>
<evidence type="ECO:0000259" key="13">
    <source>
        <dbReference type="PROSITE" id="PS50109"/>
    </source>
</evidence>
<dbReference type="InterPro" id="IPR036097">
    <property type="entry name" value="HisK_dim/P_sf"/>
</dbReference>
<keyword evidence="9" id="KW-0902">Two-component regulatory system</keyword>
<dbReference type="Pfam" id="PF02518">
    <property type="entry name" value="HATPase_c"/>
    <property type="match status" value="1"/>
</dbReference>
<evidence type="ECO:0000256" key="7">
    <source>
        <dbReference type="ARBA" id="ARBA00022777"/>
    </source>
</evidence>
<dbReference type="InterPro" id="IPR052162">
    <property type="entry name" value="Sensor_kinase/Photoreceptor"/>
</dbReference>
<keyword evidence="16" id="KW-1185">Reference proteome</keyword>
<dbReference type="SMART" id="SM00387">
    <property type="entry name" value="HATPase_c"/>
    <property type="match status" value="1"/>
</dbReference>
<dbReference type="PANTHER" id="PTHR43304:SF1">
    <property type="entry name" value="PAC DOMAIN-CONTAINING PROTEIN"/>
    <property type="match status" value="1"/>
</dbReference>
<evidence type="ECO:0000256" key="11">
    <source>
        <dbReference type="SAM" id="MobiDB-lite"/>
    </source>
</evidence>
<reference evidence="15 16" key="1">
    <citation type="submission" date="2022-04" db="EMBL/GenBank/DDBJ databases">
        <title>Streptomyces sp. nov. LCR6-01 isolated from Lichen of Dirinaria sp.</title>
        <authorList>
            <person name="Kanchanasin P."/>
            <person name="Tanasupawat S."/>
            <person name="Phongsopitanun W."/>
        </authorList>
    </citation>
    <scope>NUCLEOTIDE SEQUENCE [LARGE SCALE GENOMIC DNA]</scope>
    <source>
        <strain evidence="15 16">LCR6-01</strain>
    </source>
</reference>
<feature type="domain" description="Histidine kinase" evidence="13">
    <location>
        <begin position="301"/>
        <end position="515"/>
    </location>
</feature>
<protein>
    <recommendedName>
        <fullName evidence="3">histidine kinase</fullName>
        <ecNumber evidence="3">2.7.13.3</ecNumber>
    </recommendedName>
</protein>
<sequence length="539" mass="58157">MATDRTPTPSRSPLANWTTRRWLRVGVTVSLAVLAVLGGVGVWTLSRAATITDELVNRRSPALNSAVRLETALVNQETGIRGYGLSGEEVFLQPYREGLTQEKAAVGELRRLLPDTGRERGDLGTVLAKAEAWQGDIAKPVAAAPPGDAVPQAAQRAADGKAAFDALRAAMDAQQDHLLQARVAAVDDLDGATRLRDGVLATIAVLIVLLAALVFEGLRRGITVPLARLGADARQVAGGTFTHEVAATGPADLRRLGDDVDAMRRRLLDELAFTERARRQLDEQAAELRRSNSELEQFAYVASHDLQEPLRKVSSFTQLLQRRYAGQLDARADQYIGFAVDGANRMQVLINDLLNFSRVGRVHNEHRAVDLGTVVDQTVDALSVAIEESGTTVVHDPLPTIVGDTTQLGILWQNLISNAVKFRHPDRTPEIRIEAAREGERWRFAVSDNGIGIAPEFAEKVFVIFQRLHTKEAYPGSGIGLAMCKKIVEFHGGTITIDPDHSPGTRFVFTLAAGKPAEPEAEAVAETSAAGAGRAGARS</sequence>
<dbReference type="EMBL" id="JALPTH010000007">
    <property type="protein sequence ID" value="MCK8677635.1"/>
    <property type="molecule type" value="Genomic_DNA"/>
</dbReference>
<evidence type="ECO:0000313" key="15">
    <source>
        <dbReference type="EMBL" id="MCK8677635.1"/>
    </source>
</evidence>
<keyword evidence="7" id="KW-0418">Kinase</keyword>
<evidence type="ECO:0000256" key="3">
    <source>
        <dbReference type="ARBA" id="ARBA00012438"/>
    </source>
</evidence>
<dbReference type="RefSeq" id="WP_248632870.1">
    <property type="nucleotide sequence ID" value="NZ_JALPTH010000007.1"/>
</dbReference>
<feature type="coiled-coil region" evidence="10">
    <location>
        <begin position="264"/>
        <end position="298"/>
    </location>
</feature>
<dbReference type="PRINTS" id="PR00344">
    <property type="entry name" value="BCTRLSENSOR"/>
</dbReference>
<dbReference type="InterPro" id="IPR003594">
    <property type="entry name" value="HATPase_dom"/>
</dbReference>
<name>A0ABT0I8I7_9ACTN</name>
<dbReference type="SMART" id="SM00304">
    <property type="entry name" value="HAMP"/>
    <property type="match status" value="1"/>
</dbReference>
<dbReference type="PANTHER" id="PTHR43304">
    <property type="entry name" value="PHYTOCHROME-LIKE PROTEIN CPH1"/>
    <property type="match status" value="1"/>
</dbReference>
<dbReference type="InterPro" id="IPR005467">
    <property type="entry name" value="His_kinase_dom"/>
</dbReference>
<evidence type="ECO:0000313" key="16">
    <source>
        <dbReference type="Proteomes" id="UP001522868"/>
    </source>
</evidence>
<keyword evidence="4" id="KW-0597">Phosphoprotein</keyword>
<dbReference type="Gene3D" id="6.10.340.10">
    <property type="match status" value="1"/>
</dbReference>
<evidence type="ECO:0000256" key="1">
    <source>
        <dbReference type="ARBA" id="ARBA00000085"/>
    </source>
</evidence>
<dbReference type="InterPro" id="IPR036890">
    <property type="entry name" value="HATPase_C_sf"/>
</dbReference>
<dbReference type="PROSITE" id="PS50109">
    <property type="entry name" value="HIS_KIN"/>
    <property type="match status" value="1"/>
</dbReference>
<feature type="domain" description="HAMP" evidence="14">
    <location>
        <begin position="220"/>
        <end position="272"/>
    </location>
</feature>
<dbReference type="Proteomes" id="UP001522868">
    <property type="component" value="Unassembled WGS sequence"/>
</dbReference>
<accession>A0ABT0I8I7</accession>
<organism evidence="15 16">
    <name type="scientific">Streptomyces lichenis</name>
    <dbReference type="NCBI Taxonomy" id="2306967"/>
    <lineage>
        <taxon>Bacteria</taxon>
        <taxon>Bacillati</taxon>
        <taxon>Actinomycetota</taxon>
        <taxon>Actinomycetes</taxon>
        <taxon>Kitasatosporales</taxon>
        <taxon>Streptomycetaceae</taxon>
        <taxon>Streptomyces</taxon>
    </lineage>
</organism>
<feature type="region of interest" description="Disordered" evidence="11">
    <location>
        <begin position="519"/>
        <end position="539"/>
    </location>
</feature>
<evidence type="ECO:0000256" key="4">
    <source>
        <dbReference type="ARBA" id="ARBA00022553"/>
    </source>
</evidence>
<dbReference type="SUPFAM" id="SSF47384">
    <property type="entry name" value="Homodimeric domain of signal transducing histidine kinase"/>
    <property type="match status" value="1"/>
</dbReference>
<keyword evidence="5" id="KW-0808">Transferase</keyword>
<dbReference type="Pfam" id="PF05227">
    <property type="entry name" value="CHASE3"/>
    <property type="match status" value="1"/>
</dbReference>
<dbReference type="SMART" id="SM00388">
    <property type="entry name" value="HisKA"/>
    <property type="match status" value="1"/>
</dbReference>
<evidence type="ECO:0000256" key="9">
    <source>
        <dbReference type="ARBA" id="ARBA00023012"/>
    </source>
</evidence>
<comment type="subcellular location">
    <subcellularLocation>
        <location evidence="2">Cell membrane</location>
    </subcellularLocation>
</comment>
<evidence type="ECO:0000256" key="5">
    <source>
        <dbReference type="ARBA" id="ARBA00022679"/>
    </source>
</evidence>
<keyword evidence="10" id="KW-0175">Coiled coil</keyword>
<dbReference type="EC" id="2.7.13.3" evidence="3"/>